<dbReference type="InterPro" id="IPR014878">
    <property type="entry name" value="THAP4-like_heme-bd"/>
</dbReference>
<dbReference type="Gene3D" id="2.40.128.20">
    <property type="match status" value="1"/>
</dbReference>
<feature type="domain" description="THAP4-like heme-binding" evidence="1">
    <location>
        <begin position="6"/>
        <end position="182"/>
    </location>
</feature>
<dbReference type="EMBL" id="CAEZTS010000106">
    <property type="protein sequence ID" value="CAB4583571.1"/>
    <property type="molecule type" value="Genomic_DNA"/>
</dbReference>
<accession>A0A6J6F468</accession>
<evidence type="ECO:0000313" key="2">
    <source>
        <dbReference type="EMBL" id="CAB4583571.1"/>
    </source>
</evidence>
<dbReference type="SUPFAM" id="SSF50814">
    <property type="entry name" value="Lipocalins"/>
    <property type="match status" value="1"/>
</dbReference>
<protein>
    <submittedName>
        <fullName evidence="2">Unannotated protein</fullName>
    </submittedName>
</protein>
<dbReference type="AlphaFoldDB" id="A0A6J6F468"/>
<dbReference type="InterPro" id="IPR012674">
    <property type="entry name" value="Calycin"/>
</dbReference>
<gene>
    <name evidence="2" type="ORF">UFOPK1722_01199</name>
</gene>
<proteinExistence type="predicted"/>
<dbReference type="Pfam" id="PF08768">
    <property type="entry name" value="THAP4_heme-bd"/>
    <property type="match status" value="1"/>
</dbReference>
<organism evidence="2">
    <name type="scientific">freshwater metagenome</name>
    <dbReference type="NCBI Taxonomy" id="449393"/>
    <lineage>
        <taxon>unclassified sequences</taxon>
        <taxon>metagenomes</taxon>
        <taxon>ecological metagenomes</taxon>
    </lineage>
</organism>
<reference evidence="2" key="1">
    <citation type="submission" date="2020-05" db="EMBL/GenBank/DDBJ databases">
        <authorList>
            <person name="Chiriac C."/>
            <person name="Salcher M."/>
            <person name="Ghai R."/>
            <person name="Kavagutti S V."/>
        </authorList>
    </citation>
    <scope>NUCLEOTIDE SEQUENCE</scope>
</reference>
<sequence>MSKEWGPLAGLIGEWQGQGGLDSSFSHSRGKVWQTPYLEKVTMKPFGPVENGSQSLYGLDYKTAMWRDGEENPFHTELGYWLWDAATGEVLRAFVVPRGISVLAGGRTTADATEFNMSAELGSTTYAIGENTYLGQHASTVAYSVTVTVNGPDSWSYTENTSLRMDQFPDIFPHTDGNTLHRVG</sequence>
<name>A0A6J6F468_9ZZZZ</name>
<evidence type="ECO:0000259" key="1">
    <source>
        <dbReference type="Pfam" id="PF08768"/>
    </source>
</evidence>